<feature type="compositionally biased region" description="Pro residues" evidence="1">
    <location>
        <begin position="395"/>
        <end position="424"/>
    </location>
</feature>
<dbReference type="Pfam" id="PF01656">
    <property type="entry name" value="CbiA"/>
    <property type="match status" value="1"/>
</dbReference>
<dbReference type="PANTHER" id="PTHR43384:SF14">
    <property type="entry name" value="ESX-1 SECRETION-ASSOCIATED PROTEIN ESPI"/>
    <property type="match status" value="1"/>
</dbReference>
<evidence type="ECO:0000256" key="1">
    <source>
        <dbReference type="SAM" id="MobiDB-lite"/>
    </source>
</evidence>
<evidence type="ECO:0000313" key="3">
    <source>
        <dbReference type="EMBL" id="PSK91301.1"/>
    </source>
</evidence>
<feature type="compositionally biased region" description="Basic and acidic residues" evidence="1">
    <location>
        <begin position="491"/>
        <end position="511"/>
    </location>
</feature>
<keyword evidence="4" id="KW-1185">Reference proteome</keyword>
<keyword evidence="3" id="KW-0969">Cilium</keyword>
<feature type="compositionally biased region" description="Basic and acidic residues" evidence="1">
    <location>
        <begin position="520"/>
        <end position="538"/>
    </location>
</feature>
<dbReference type="GO" id="GO:0051782">
    <property type="term" value="P:negative regulation of cell division"/>
    <property type="evidence" value="ECO:0007669"/>
    <property type="project" value="TreeGrafter"/>
</dbReference>
<dbReference type="InterPro" id="IPR050625">
    <property type="entry name" value="ParA/MinD_ATPase"/>
</dbReference>
<protein>
    <submittedName>
        <fullName evidence="3">MinD-like ATPase involved in chromosome partitioning or flagellar assembly</fullName>
    </submittedName>
</protein>
<dbReference type="GO" id="GO:0005524">
    <property type="term" value="F:ATP binding"/>
    <property type="evidence" value="ECO:0007669"/>
    <property type="project" value="TreeGrafter"/>
</dbReference>
<dbReference type="PRINTS" id="PR01217">
    <property type="entry name" value="PRICHEXTENSN"/>
</dbReference>
<proteinExistence type="predicted"/>
<evidence type="ECO:0000313" key="4">
    <source>
        <dbReference type="Proteomes" id="UP000240542"/>
    </source>
</evidence>
<dbReference type="GO" id="GO:0016887">
    <property type="term" value="F:ATP hydrolysis activity"/>
    <property type="evidence" value="ECO:0007669"/>
    <property type="project" value="TreeGrafter"/>
</dbReference>
<keyword evidence="3" id="KW-0282">Flagellum</keyword>
<dbReference type="GO" id="GO:0005829">
    <property type="term" value="C:cytosol"/>
    <property type="evidence" value="ECO:0007669"/>
    <property type="project" value="TreeGrafter"/>
</dbReference>
<dbReference type="Gene3D" id="3.40.50.300">
    <property type="entry name" value="P-loop containing nucleotide triphosphate hydrolases"/>
    <property type="match status" value="1"/>
</dbReference>
<feature type="compositionally biased region" description="Low complexity" evidence="1">
    <location>
        <begin position="541"/>
        <end position="557"/>
    </location>
</feature>
<feature type="compositionally biased region" description="Pro residues" evidence="1">
    <location>
        <begin position="365"/>
        <end position="386"/>
    </location>
</feature>
<accession>A0A2P8D269</accession>
<name>A0A2P8D269_9ACTN</name>
<evidence type="ECO:0000259" key="2">
    <source>
        <dbReference type="Pfam" id="PF01656"/>
    </source>
</evidence>
<dbReference type="InterPro" id="IPR027417">
    <property type="entry name" value="P-loop_NTPase"/>
</dbReference>
<dbReference type="InterPro" id="IPR002586">
    <property type="entry name" value="CobQ/CobB/MinD/ParA_Nub-bd_dom"/>
</dbReference>
<feature type="compositionally biased region" description="Polar residues" evidence="1">
    <location>
        <begin position="598"/>
        <end position="610"/>
    </location>
</feature>
<dbReference type="Proteomes" id="UP000240542">
    <property type="component" value="Unassembled WGS sequence"/>
</dbReference>
<feature type="compositionally biased region" description="Basic and acidic residues" evidence="1">
    <location>
        <begin position="13"/>
        <end position="31"/>
    </location>
</feature>
<dbReference type="PANTHER" id="PTHR43384">
    <property type="entry name" value="SEPTUM SITE-DETERMINING PROTEIN MIND HOMOLOG, CHLOROPLASTIC-RELATED"/>
    <property type="match status" value="1"/>
</dbReference>
<feature type="compositionally biased region" description="Low complexity" evidence="1">
    <location>
        <begin position="449"/>
        <end position="490"/>
    </location>
</feature>
<keyword evidence="3" id="KW-0966">Cell projection</keyword>
<dbReference type="GO" id="GO:0009898">
    <property type="term" value="C:cytoplasmic side of plasma membrane"/>
    <property type="evidence" value="ECO:0007669"/>
    <property type="project" value="TreeGrafter"/>
</dbReference>
<gene>
    <name evidence="3" type="ORF">CLV63_12027</name>
</gene>
<organism evidence="3 4">
    <name type="scientific">Murinocardiopsis flavida</name>
    <dbReference type="NCBI Taxonomy" id="645275"/>
    <lineage>
        <taxon>Bacteria</taxon>
        <taxon>Bacillati</taxon>
        <taxon>Actinomycetota</taxon>
        <taxon>Actinomycetes</taxon>
        <taxon>Streptosporangiales</taxon>
        <taxon>Nocardiopsidaceae</taxon>
        <taxon>Murinocardiopsis</taxon>
    </lineage>
</organism>
<comment type="caution">
    <text evidence="3">The sequence shown here is derived from an EMBL/GenBank/DDBJ whole genome shotgun (WGS) entry which is preliminary data.</text>
</comment>
<dbReference type="EMBL" id="PYGA01000020">
    <property type="protein sequence ID" value="PSK91301.1"/>
    <property type="molecule type" value="Genomic_DNA"/>
</dbReference>
<feature type="domain" description="CobQ/CobB/MinD/ParA nucleotide binding" evidence="2">
    <location>
        <begin position="88"/>
        <end position="200"/>
    </location>
</feature>
<feature type="region of interest" description="Disordered" evidence="1">
    <location>
        <begin position="330"/>
        <end position="610"/>
    </location>
</feature>
<dbReference type="SUPFAM" id="SSF52540">
    <property type="entry name" value="P-loop containing nucleoside triphosphate hydrolases"/>
    <property type="match status" value="1"/>
</dbReference>
<dbReference type="AlphaFoldDB" id="A0A2P8D269"/>
<feature type="region of interest" description="Disordered" evidence="1">
    <location>
        <begin position="1"/>
        <end position="31"/>
    </location>
</feature>
<reference evidence="3 4" key="1">
    <citation type="submission" date="2018-03" db="EMBL/GenBank/DDBJ databases">
        <title>Genomic Encyclopedia of Archaeal and Bacterial Type Strains, Phase II (KMG-II): from individual species to whole genera.</title>
        <authorList>
            <person name="Goeker M."/>
        </authorList>
    </citation>
    <scope>NUCLEOTIDE SEQUENCE [LARGE SCALE GENOMIC DNA]</scope>
    <source>
        <strain evidence="3 4">DSM 45312</strain>
    </source>
</reference>
<sequence length="610" mass="63621">MSVPPLLPSSLGEKPEDPGHEPAAETSEALHMDTLLRRRATGPSSGWRRLLFKVSGGQIDPGESPGELHRQRLRATTRTPLANGHHRVAVLSLKGGVGKTTTAVGLGGMLATQRGDRVIAVDANPDRGTLSERLPEDLRPTMTVRDLLRDRDDVLRYADVRNYTGQAESRLEFLASEQDPAVSEAFSEADYRVVAGIIERFYSICITDCGTGILHSAMDGILDLADRLVIVSPPSVDGARSASATLDWLDAHGHGALAAESVAVISQVERKSDIDLNELESHFTSRCSRVIRVPVDRHLRQGSPVDLDAMHPRTREAFLELAAAVAQGFQGPVTDPAPPAQAPRAAPVHTGPPTPRFEPMAAPAAPAPPEHAPGQAPPVEPQPPAQWFPRQAPAAAPPAMPPAAPAPPAATSPAAPPAAVPTPEAPHGGQATEPPAAHVPAAPAPEGPPEAQWFPEEPAGSPAGPEPAVAEPHPGPEAAHAEPQVAPEAHPAAEDPPHEPADAHETPEALHEAPAADPGPEARAEEAPAESTDGREEPLESPEAPAALPEPAEAHGAPPEPQEAPEADDTAAAQWFPEEPAGSTAEPRSDDASALDTPRSTPSADTPAES</sequence>
<feature type="compositionally biased region" description="Low complexity" evidence="1">
    <location>
        <begin position="425"/>
        <end position="441"/>
    </location>
</feature>